<reference evidence="5 6" key="1">
    <citation type="journal article" date="2011" name="Front. Microbiol.">
        <title>Two Strains of Crocosphaera watsonii with Highly Conserved Genomes are Distinguished by Strain-Specific Features.</title>
        <authorList>
            <person name="Bench S.R."/>
            <person name="Ilikchyan I.N."/>
            <person name="Tripp H.J."/>
            <person name="Zehr J.P."/>
        </authorList>
    </citation>
    <scope>NUCLEOTIDE SEQUENCE [LARGE SCALE GENOMIC DNA]</scope>
    <source>
        <strain evidence="5 6">WH 0003</strain>
    </source>
</reference>
<organism evidence="5 6">
    <name type="scientific">Crocosphaera watsonii WH 0003</name>
    <dbReference type="NCBI Taxonomy" id="423471"/>
    <lineage>
        <taxon>Bacteria</taxon>
        <taxon>Bacillati</taxon>
        <taxon>Cyanobacteriota</taxon>
        <taxon>Cyanophyceae</taxon>
        <taxon>Oscillatoriophycideae</taxon>
        <taxon>Chroococcales</taxon>
        <taxon>Aphanothecaceae</taxon>
        <taxon>Crocosphaera</taxon>
    </lineage>
</organism>
<evidence type="ECO:0000259" key="4">
    <source>
        <dbReference type="PROSITE" id="PS51379"/>
    </source>
</evidence>
<feature type="domain" description="4Fe-4S ferredoxin-type" evidence="4">
    <location>
        <begin position="1"/>
        <end position="29"/>
    </location>
</feature>
<gene>
    <name evidence="5" type="ORF">CWATWH0003_1773</name>
</gene>
<dbReference type="InterPro" id="IPR017896">
    <property type="entry name" value="4Fe4S_Fe-S-bd"/>
</dbReference>
<dbReference type="Gene3D" id="3.30.70.20">
    <property type="match status" value="1"/>
</dbReference>
<protein>
    <submittedName>
        <fullName evidence="5">Transcriptional regulator</fullName>
    </submittedName>
</protein>
<dbReference type="PROSITE" id="PS51379">
    <property type="entry name" value="4FE4S_FER_2"/>
    <property type="match status" value="1"/>
</dbReference>
<evidence type="ECO:0000256" key="1">
    <source>
        <dbReference type="ARBA" id="ARBA00022723"/>
    </source>
</evidence>
<sequence length="69" mass="7841">MSYTISESCPTCNSCRIDCPTDAIQIENGEYWIDQKKCNNCEGYYEEPQCIVQCPISSPSPTQAKKRKI</sequence>
<name>G5J2N9_CROWT</name>
<keyword evidence="1" id="KW-0479">Metal-binding</keyword>
<dbReference type="PATRIC" id="fig|423471.3.peg.1662"/>
<dbReference type="Proteomes" id="UP000003477">
    <property type="component" value="Unassembled WGS sequence"/>
</dbReference>
<proteinExistence type="predicted"/>
<evidence type="ECO:0000313" key="6">
    <source>
        <dbReference type="Proteomes" id="UP000003477"/>
    </source>
</evidence>
<keyword evidence="2" id="KW-0408">Iron</keyword>
<dbReference type="GO" id="GO:0051536">
    <property type="term" value="F:iron-sulfur cluster binding"/>
    <property type="evidence" value="ECO:0007669"/>
    <property type="project" value="UniProtKB-KW"/>
</dbReference>
<dbReference type="AlphaFoldDB" id="G5J2N9"/>
<dbReference type="GO" id="GO:0046872">
    <property type="term" value="F:metal ion binding"/>
    <property type="evidence" value="ECO:0007669"/>
    <property type="project" value="UniProtKB-KW"/>
</dbReference>
<evidence type="ECO:0000313" key="5">
    <source>
        <dbReference type="EMBL" id="EHJ13540.1"/>
    </source>
</evidence>
<dbReference type="EMBL" id="AESD01000268">
    <property type="protein sequence ID" value="EHJ13540.1"/>
    <property type="molecule type" value="Genomic_DNA"/>
</dbReference>
<dbReference type="PROSITE" id="PS00198">
    <property type="entry name" value="4FE4S_FER_1"/>
    <property type="match status" value="1"/>
</dbReference>
<evidence type="ECO:0000256" key="3">
    <source>
        <dbReference type="ARBA" id="ARBA00023014"/>
    </source>
</evidence>
<dbReference type="InterPro" id="IPR017900">
    <property type="entry name" value="4Fe4S_Fe_S_CS"/>
</dbReference>
<keyword evidence="3" id="KW-0411">Iron-sulfur</keyword>
<comment type="caution">
    <text evidence="5">The sequence shown here is derived from an EMBL/GenBank/DDBJ whole genome shotgun (WGS) entry which is preliminary data.</text>
</comment>
<accession>G5J2N9</accession>
<dbReference type="SUPFAM" id="SSF54862">
    <property type="entry name" value="4Fe-4S ferredoxins"/>
    <property type="match status" value="1"/>
</dbReference>
<evidence type="ECO:0000256" key="2">
    <source>
        <dbReference type="ARBA" id="ARBA00023004"/>
    </source>
</evidence>